<evidence type="ECO:0000256" key="3">
    <source>
        <dbReference type="ARBA" id="ARBA00022837"/>
    </source>
</evidence>
<protein>
    <recommendedName>
        <fullName evidence="8">EF-hand domain-containing protein</fullName>
    </recommendedName>
</protein>
<dbReference type="OrthoDB" id="242257at2759"/>
<dbReference type="GO" id="GO:0005509">
    <property type="term" value="F:calcium ion binding"/>
    <property type="evidence" value="ECO:0007669"/>
    <property type="project" value="InterPro"/>
</dbReference>
<keyword evidence="3" id="KW-0106">Calcium</keyword>
<evidence type="ECO:0000256" key="1">
    <source>
        <dbReference type="ARBA" id="ARBA00022723"/>
    </source>
</evidence>
<dbReference type="Gene3D" id="1.10.238.10">
    <property type="entry name" value="EF-hand"/>
    <property type="match status" value="1"/>
</dbReference>
<evidence type="ECO:0000313" key="6">
    <source>
        <dbReference type="EMBL" id="GCC39133.1"/>
    </source>
</evidence>
<dbReference type="InterPro" id="IPR018247">
    <property type="entry name" value="EF_Hand_1_Ca_BS"/>
</dbReference>
<keyword evidence="1" id="KW-0479">Metal-binding</keyword>
<sequence length="123" mass="13898">EVDRIIAQMMHVAKYLDWDVTELKPILQEMMNEIDYDGNGTVSLDEWIKGGMTTAPLLVLLGLEASLKDDGQHIWRLKHFNRPVYCNMCESMLLGIRKQGLCCTCKCCPLETSLNSSLHLASP</sequence>
<dbReference type="STRING" id="137246.A0A401T8Y9"/>
<dbReference type="AlphaFoldDB" id="A0A401T8Y9"/>
<dbReference type="Proteomes" id="UP000287033">
    <property type="component" value="Unassembled WGS sequence"/>
</dbReference>
<dbReference type="InterPro" id="IPR002048">
    <property type="entry name" value="EF_hand_dom"/>
</dbReference>
<evidence type="ECO:0000256" key="2">
    <source>
        <dbReference type="ARBA" id="ARBA00022833"/>
    </source>
</evidence>
<dbReference type="Gene3D" id="3.30.60.20">
    <property type="match status" value="1"/>
</dbReference>
<reference evidence="6 7" key="1">
    <citation type="journal article" date="2018" name="Nat. Ecol. Evol.">
        <title>Shark genomes provide insights into elasmobranch evolution and the origin of vertebrates.</title>
        <authorList>
            <person name="Hara Y"/>
            <person name="Yamaguchi K"/>
            <person name="Onimaru K"/>
            <person name="Kadota M"/>
            <person name="Koyanagi M"/>
            <person name="Keeley SD"/>
            <person name="Tatsumi K"/>
            <person name="Tanaka K"/>
            <person name="Motone F"/>
            <person name="Kageyama Y"/>
            <person name="Nozu R"/>
            <person name="Adachi N"/>
            <person name="Nishimura O"/>
            <person name="Nakagawa R"/>
            <person name="Tanegashima C"/>
            <person name="Kiyatake I"/>
            <person name="Matsumoto R"/>
            <person name="Murakumo K"/>
            <person name="Nishida K"/>
            <person name="Terakita A"/>
            <person name="Kuratani S"/>
            <person name="Sato K"/>
            <person name="Hyodo S Kuraku.S."/>
        </authorList>
    </citation>
    <scope>NUCLEOTIDE SEQUENCE [LARGE SCALE GENOMIC DNA]</scope>
</reference>
<name>A0A401T8Y9_CHIPU</name>
<feature type="non-terminal residue" evidence="6">
    <location>
        <position position="1"/>
    </location>
</feature>
<evidence type="ECO:0000259" key="4">
    <source>
        <dbReference type="PROSITE" id="PS50081"/>
    </source>
</evidence>
<dbReference type="OMA" id="MCESMLL"/>
<dbReference type="CDD" id="cd00051">
    <property type="entry name" value="EFh"/>
    <property type="match status" value="1"/>
</dbReference>
<dbReference type="PROSITE" id="PS00018">
    <property type="entry name" value="EF_HAND_1"/>
    <property type="match status" value="1"/>
</dbReference>
<dbReference type="InterPro" id="IPR046349">
    <property type="entry name" value="C1-like_sf"/>
</dbReference>
<organism evidence="6 7">
    <name type="scientific">Chiloscyllium punctatum</name>
    <name type="common">Brownbanded bambooshark</name>
    <name type="synonym">Hemiscyllium punctatum</name>
    <dbReference type="NCBI Taxonomy" id="137246"/>
    <lineage>
        <taxon>Eukaryota</taxon>
        <taxon>Metazoa</taxon>
        <taxon>Chordata</taxon>
        <taxon>Craniata</taxon>
        <taxon>Vertebrata</taxon>
        <taxon>Chondrichthyes</taxon>
        <taxon>Elasmobranchii</taxon>
        <taxon>Galeomorphii</taxon>
        <taxon>Galeoidea</taxon>
        <taxon>Orectolobiformes</taxon>
        <taxon>Hemiscylliidae</taxon>
        <taxon>Chiloscyllium</taxon>
    </lineage>
</organism>
<feature type="domain" description="EF-hand" evidence="5">
    <location>
        <begin position="22"/>
        <end position="57"/>
    </location>
</feature>
<evidence type="ECO:0000313" key="7">
    <source>
        <dbReference type="Proteomes" id="UP000287033"/>
    </source>
</evidence>
<keyword evidence="7" id="KW-1185">Reference proteome</keyword>
<gene>
    <name evidence="6" type="ORF">chiPu_0022827</name>
</gene>
<dbReference type="SUPFAM" id="SSF57889">
    <property type="entry name" value="Cysteine-rich domain"/>
    <property type="match status" value="1"/>
</dbReference>
<dbReference type="InterPro" id="IPR002219">
    <property type="entry name" value="PKC_DAG/PE"/>
</dbReference>
<evidence type="ECO:0008006" key="8">
    <source>
        <dbReference type="Google" id="ProtNLM"/>
    </source>
</evidence>
<dbReference type="InterPro" id="IPR011992">
    <property type="entry name" value="EF-hand-dom_pair"/>
</dbReference>
<dbReference type="PROSITE" id="PS50222">
    <property type="entry name" value="EF_HAND_2"/>
    <property type="match status" value="1"/>
</dbReference>
<dbReference type="EMBL" id="BEZZ01011729">
    <property type="protein sequence ID" value="GCC39133.1"/>
    <property type="molecule type" value="Genomic_DNA"/>
</dbReference>
<dbReference type="SUPFAM" id="SSF47473">
    <property type="entry name" value="EF-hand"/>
    <property type="match status" value="1"/>
</dbReference>
<evidence type="ECO:0000259" key="5">
    <source>
        <dbReference type="PROSITE" id="PS50222"/>
    </source>
</evidence>
<dbReference type="SMART" id="SM00054">
    <property type="entry name" value="EFh"/>
    <property type="match status" value="1"/>
</dbReference>
<dbReference type="PROSITE" id="PS50081">
    <property type="entry name" value="ZF_DAG_PE_2"/>
    <property type="match status" value="1"/>
</dbReference>
<keyword evidence="2" id="KW-0862">Zinc</keyword>
<comment type="caution">
    <text evidence="6">The sequence shown here is derived from an EMBL/GenBank/DDBJ whole genome shotgun (WGS) entry which is preliminary data.</text>
</comment>
<accession>A0A401T8Y9</accession>
<feature type="domain" description="Phorbol-ester/DAG-type" evidence="4">
    <location>
        <begin position="72"/>
        <end position="103"/>
    </location>
</feature>
<proteinExistence type="predicted"/>